<dbReference type="Gene3D" id="3.20.20.140">
    <property type="entry name" value="Metal-dependent hydrolases"/>
    <property type="match status" value="1"/>
</dbReference>
<keyword evidence="3" id="KW-0378">Hydrolase</keyword>
<evidence type="ECO:0000313" key="4">
    <source>
        <dbReference type="Proteomes" id="UP001223420"/>
    </source>
</evidence>
<keyword evidence="1" id="KW-0456">Lyase</keyword>
<organism evidence="3 4">
    <name type="scientific">Methylobacterium brachiatum</name>
    <dbReference type="NCBI Taxonomy" id="269660"/>
    <lineage>
        <taxon>Bacteria</taxon>
        <taxon>Pseudomonadati</taxon>
        <taxon>Pseudomonadota</taxon>
        <taxon>Alphaproteobacteria</taxon>
        <taxon>Hyphomicrobiales</taxon>
        <taxon>Methylobacteriaceae</taxon>
        <taxon>Methylobacterium</taxon>
    </lineage>
</organism>
<evidence type="ECO:0000313" key="3">
    <source>
        <dbReference type="EMBL" id="MDQ0547320.1"/>
    </source>
</evidence>
<gene>
    <name evidence="3" type="ORF">QO001_006279</name>
</gene>
<dbReference type="RefSeq" id="WP_091995124.1">
    <property type="nucleotide sequence ID" value="NZ_JAJALK010000026.1"/>
</dbReference>
<dbReference type="PANTHER" id="PTHR21240">
    <property type="entry name" value="2-AMINO-3-CARBOXYLMUCONATE-6-SEMIALDEHYDE DECARBOXYLASE"/>
    <property type="match status" value="1"/>
</dbReference>
<sequence>MPIADMRSRPTFLHKFFGAEPDTPEFGVVRWLNERVGTTEIDHFTRGMDVEGFSAEMDGAGIDVAVMVARSVPGVRVPNDALAAVVRHDPKRLVGIASVDPVELGRDAALAEAKRAVTELGFKGINLDAGFYGDAMRADDERLMPLYELCQDLKVPAFVMSGPTTPDLRLNDPLAVDRVAKTFPKLPLVCCHGFYPNVADMVTVAFRNENVFVSPDMYTFAPGGGLYVEAANGFMKDQFLFGSSFPFRPMGQGVEDFRSLGLNDESLEAALWRNADRLLGLGLHA</sequence>
<comment type="caution">
    <text evidence="3">The sequence shown here is derived from an EMBL/GenBank/DDBJ whole genome shotgun (WGS) entry which is preliminary data.</text>
</comment>
<reference evidence="3" key="1">
    <citation type="submission" date="2023-07" db="EMBL/GenBank/DDBJ databases">
        <title>Genomic Encyclopedia of Type Strains, Phase IV (KMG-IV): sequencing the most valuable type-strain genomes for metagenomic binning, comparative biology and taxonomic classification.</title>
        <authorList>
            <person name="Goeker M."/>
        </authorList>
    </citation>
    <scope>NUCLEOTIDE SEQUENCE</scope>
    <source>
        <strain evidence="3">DSM 19569</strain>
    </source>
</reference>
<dbReference type="Pfam" id="PF04909">
    <property type="entry name" value="Amidohydro_2"/>
    <property type="match status" value="1"/>
</dbReference>
<dbReference type="GO" id="GO:0016831">
    <property type="term" value="F:carboxy-lyase activity"/>
    <property type="evidence" value="ECO:0007669"/>
    <property type="project" value="InterPro"/>
</dbReference>
<evidence type="ECO:0000259" key="2">
    <source>
        <dbReference type="Pfam" id="PF04909"/>
    </source>
</evidence>
<name>A0AAJ1X0G6_9HYPH</name>
<dbReference type="AlphaFoldDB" id="A0AAJ1X0G6"/>
<dbReference type="GO" id="GO:0016787">
    <property type="term" value="F:hydrolase activity"/>
    <property type="evidence" value="ECO:0007669"/>
    <property type="project" value="UniProtKB-KW"/>
</dbReference>
<dbReference type="SUPFAM" id="SSF51556">
    <property type="entry name" value="Metallo-dependent hydrolases"/>
    <property type="match status" value="1"/>
</dbReference>
<evidence type="ECO:0000256" key="1">
    <source>
        <dbReference type="ARBA" id="ARBA00023239"/>
    </source>
</evidence>
<feature type="domain" description="Amidohydrolase-related" evidence="2">
    <location>
        <begin position="49"/>
        <end position="281"/>
    </location>
</feature>
<dbReference type="InterPro" id="IPR006680">
    <property type="entry name" value="Amidohydro-rel"/>
</dbReference>
<accession>A0AAJ1X0G6</accession>
<dbReference type="InterPro" id="IPR032466">
    <property type="entry name" value="Metal_Hydrolase"/>
</dbReference>
<proteinExistence type="predicted"/>
<protein>
    <submittedName>
        <fullName evidence="3">TIM-barrel fold metal-dependent hydrolase</fullName>
    </submittedName>
</protein>
<dbReference type="Proteomes" id="UP001223420">
    <property type="component" value="Unassembled WGS sequence"/>
</dbReference>
<dbReference type="InterPro" id="IPR032465">
    <property type="entry name" value="ACMSD"/>
</dbReference>
<dbReference type="EMBL" id="JAUSWL010000024">
    <property type="protein sequence ID" value="MDQ0547320.1"/>
    <property type="molecule type" value="Genomic_DNA"/>
</dbReference>